<reference evidence="1" key="1">
    <citation type="submission" date="2020-10" db="EMBL/GenBank/DDBJ databases">
        <authorList>
            <person name="Gilroy R."/>
        </authorList>
    </citation>
    <scope>NUCLEOTIDE SEQUENCE</scope>
    <source>
        <strain evidence="1">CHK152-2994</strain>
    </source>
</reference>
<dbReference type="PANTHER" id="PTHR37841:SF1">
    <property type="entry name" value="DUF3298 DOMAIN-CONTAINING PROTEIN"/>
    <property type="match status" value="1"/>
</dbReference>
<dbReference type="InterPro" id="IPR032774">
    <property type="entry name" value="WG_beta_rep"/>
</dbReference>
<proteinExistence type="predicted"/>
<dbReference type="EMBL" id="DVJO01000130">
    <property type="protein sequence ID" value="HIS83121.1"/>
    <property type="molecule type" value="Genomic_DNA"/>
</dbReference>
<gene>
    <name evidence="1" type="ORF">IAD41_05905</name>
</gene>
<dbReference type="AlphaFoldDB" id="A0A9D1K428"/>
<reference evidence="1" key="2">
    <citation type="journal article" date="2021" name="PeerJ">
        <title>Extensive microbial diversity within the chicken gut microbiome revealed by metagenomics and culture.</title>
        <authorList>
            <person name="Gilroy R."/>
            <person name="Ravi A."/>
            <person name="Getino M."/>
            <person name="Pursley I."/>
            <person name="Horton D.L."/>
            <person name="Alikhan N.F."/>
            <person name="Baker D."/>
            <person name="Gharbi K."/>
            <person name="Hall N."/>
            <person name="Watson M."/>
            <person name="Adriaenssens E.M."/>
            <person name="Foster-Nyarko E."/>
            <person name="Jarju S."/>
            <person name="Secka A."/>
            <person name="Antonio M."/>
            <person name="Oren A."/>
            <person name="Chaudhuri R.R."/>
            <person name="La Ragione R."/>
            <person name="Hildebrand F."/>
            <person name="Pallen M.J."/>
        </authorList>
    </citation>
    <scope>NUCLEOTIDE SEQUENCE</scope>
    <source>
        <strain evidence="1">CHK152-2994</strain>
    </source>
</reference>
<sequence length="182" mass="20908">MYNPFANGSNTQIDDIKLIQVHNTDYTYTYKTQDGNIIFSNLEQQLFFIEGIATIAKAGKYGLVNKSGEYIVEPIYDYISEFHDDMCAFFIQDITSFVKIGYFNNKSEVAIEPIPADLQLNSGYSYDYNFYNGIAMYRQPKTYKYGFIDKSGKFIIEPIYTWAEPFKGNLAPVTDISINQVN</sequence>
<accession>A0A9D1K428</accession>
<evidence type="ECO:0000313" key="2">
    <source>
        <dbReference type="Proteomes" id="UP000824139"/>
    </source>
</evidence>
<dbReference type="PANTHER" id="PTHR37841">
    <property type="entry name" value="GLR2918 PROTEIN"/>
    <property type="match status" value="1"/>
</dbReference>
<protein>
    <submittedName>
        <fullName evidence="1">WG repeat-containing protein</fullName>
    </submittedName>
</protein>
<comment type="caution">
    <text evidence="1">The sequence shown here is derived from an EMBL/GenBank/DDBJ whole genome shotgun (WGS) entry which is preliminary data.</text>
</comment>
<name>A0A9D1K428_9BACT</name>
<dbReference type="Proteomes" id="UP000824139">
    <property type="component" value="Unassembled WGS sequence"/>
</dbReference>
<dbReference type="Pfam" id="PF14903">
    <property type="entry name" value="WG_beta_rep"/>
    <property type="match status" value="2"/>
</dbReference>
<evidence type="ECO:0000313" key="1">
    <source>
        <dbReference type="EMBL" id="HIS83121.1"/>
    </source>
</evidence>
<organism evidence="1 2">
    <name type="scientific">Candidatus Scatenecus faecavium</name>
    <dbReference type="NCBI Taxonomy" id="2840915"/>
    <lineage>
        <taxon>Bacteria</taxon>
        <taxon>Candidatus Scatenecus</taxon>
    </lineage>
</organism>